<feature type="non-terminal residue" evidence="3">
    <location>
        <position position="332"/>
    </location>
</feature>
<evidence type="ECO:0000256" key="2">
    <source>
        <dbReference type="SAM" id="MobiDB-lite"/>
    </source>
</evidence>
<feature type="region of interest" description="Disordered" evidence="2">
    <location>
        <begin position="1"/>
        <end position="23"/>
    </location>
</feature>
<gene>
    <name evidence="3" type="ORF">MSPICULIGERA_LOCUS5309</name>
</gene>
<feature type="compositionally biased region" description="Polar residues" evidence="2">
    <location>
        <begin position="75"/>
        <end position="85"/>
    </location>
</feature>
<accession>A0AA36CEL4</accession>
<organism evidence="3 4">
    <name type="scientific">Mesorhabditis spiculigera</name>
    <dbReference type="NCBI Taxonomy" id="96644"/>
    <lineage>
        <taxon>Eukaryota</taxon>
        <taxon>Metazoa</taxon>
        <taxon>Ecdysozoa</taxon>
        <taxon>Nematoda</taxon>
        <taxon>Chromadorea</taxon>
        <taxon>Rhabditida</taxon>
        <taxon>Rhabditina</taxon>
        <taxon>Rhabditomorpha</taxon>
        <taxon>Rhabditoidea</taxon>
        <taxon>Rhabditidae</taxon>
        <taxon>Mesorhabditinae</taxon>
        <taxon>Mesorhabditis</taxon>
    </lineage>
</organism>
<keyword evidence="1" id="KW-0378">Hydrolase</keyword>
<comment type="caution">
    <text evidence="3">The sequence shown here is derived from an EMBL/GenBank/DDBJ whole genome shotgun (WGS) entry which is preliminary data.</text>
</comment>
<evidence type="ECO:0000313" key="4">
    <source>
        <dbReference type="Proteomes" id="UP001177023"/>
    </source>
</evidence>
<sequence>TFDPNGLSPPWSPEPSPEPDSEIDNVENAEIFEGPGQHLTCAESSKTITCESEEIVVSGSEQVTNEGNEEDVQANEASVNAENQETVEAEGQHLTCAESEGTANWERVQDVDAQNEQDQNAENAKVFEAENKESGATESQPSPRISEECVATSSGFVPEGLWNNRRTRRKQEEIYTMERLLCDLENDEDDTEIDSTGSDDEEEIPWRILGDEATNERLFDQFKVEPVEAEGQAEVERLPDGILRVLTRKDNNKLAIEDNLHRLLEKCVYDDLSDPQKAATVNCIRGGGRFLLFDEGGLGKSMVALATMSFFSEDYPLLIVTTPQSREKWATV</sequence>
<dbReference type="GO" id="GO:0006281">
    <property type="term" value="P:DNA repair"/>
    <property type="evidence" value="ECO:0007669"/>
    <property type="project" value="TreeGrafter"/>
</dbReference>
<name>A0AA36CEL4_9BILA</name>
<protein>
    <recommendedName>
        <fullName evidence="5">SNF2 N-terminal domain-containing protein</fullName>
    </recommendedName>
</protein>
<evidence type="ECO:0000256" key="1">
    <source>
        <dbReference type="ARBA" id="ARBA00022801"/>
    </source>
</evidence>
<reference evidence="3" key="1">
    <citation type="submission" date="2023-06" db="EMBL/GenBank/DDBJ databases">
        <authorList>
            <person name="Delattre M."/>
        </authorList>
    </citation>
    <scope>NUCLEOTIDE SEQUENCE</scope>
    <source>
        <strain evidence="3">AF72</strain>
    </source>
</reference>
<evidence type="ECO:0000313" key="3">
    <source>
        <dbReference type="EMBL" id="CAJ0566720.1"/>
    </source>
</evidence>
<dbReference type="GO" id="GO:0016787">
    <property type="term" value="F:hydrolase activity"/>
    <property type="evidence" value="ECO:0007669"/>
    <property type="project" value="UniProtKB-KW"/>
</dbReference>
<dbReference type="AlphaFoldDB" id="A0AA36CEL4"/>
<feature type="region of interest" description="Disordered" evidence="2">
    <location>
        <begin position="100"/>
        <end position="120"/>
    </location>
</feature>
<feature type="region of interest" description="Disordered" evidence="2">
    <location>
        <begin position="57"/>
        <end position="85"/>
    </location>
</feature>
<dbReference type="GO" id="GO:0031297">
    <property type="term" value="P:replication fork processing"/>
    <property type="evidence" value="ECO:0007669"/>
    <property type="project" value="TreeGrafter"/>
</dbReference>
<keyword evidence="4" id="KW-1185">Reference proteome</keyword>
<evidence type="ECO:0008006" key="5">
    <source>
        <dbReference type="Google" id="ProtNLM"/>
    </source>
</evidence>
<dbReference type="EMBL" id="CATQJA010001302">
    <property type="protein sequence ID" value="CAJ0566720.1"/>
    <property type="molecule type" value="Genomic_DNA"/>
</dbReference>
<feature type="non-terminal residue" evidence="3">
    <location>
        <position position="1"/>
    </location>
</feature>
<dbReference type="PANTHER" id="PTHR45766:SF6">
    <property type="entry name" value="SWI_SNF-RELATED MATRIX-ASSOCIATED ACTIN-DEPENDENT REGULATOR OF CHROMATIN SUBFAMILY A-LIKE PROTEIN 1"/>
    <property type="match status" value="1"/>
</dbReference>
<dbReference type="PANTHER" id="PTHR45766">
    <property type="entry name" value="DNA ANNEALING HELICASE AND ENDONUCLEASE ZRANB3 FAMILY MEMBER"/>
    <property type="match status" value="1"/>
</dbReference>
<proteinExistence type="predicted"/>
<dbReference type="Proteomes" id="UP001177023">
    <property type="component" value="Unassembled WGS sequence"/>
</dbReference>